<keyword evidence="5" id="KW-0676">Redox-active center</keyword>
<dbReference type="Gene3D" id="3.40.30.10">
    <property type="entry name" value="Glutaredoxin"/>
    <property type="match status" value="1"/>
</dbReference>
<dbReference type="PANTHER" id="PTHR42852">
    <property type="entry name" value="THIOL:DISULFIDE INTERCHANGE PROTEIN DSBE"/>
    <property type="match status" value="1"/>
</dbReference>
<comment type="similarity">
    <text evidence="2">Belongs to the thioredoxin family. DsbE subfamily.</text>
</comment>
<evidence type="ECO:0000256" key="2">
    <source>
        <dbReference type="ARBA" id="ARBA00007758"/>
    </source>
</evidence>
<keyword evidence="4" id="KW-1015">Disulfide bond</keyword>
<dbReference type="InterPro" id="IPR036249">
    <property type="entry name" value="Thioredoxin-like_sf"/>
</dbReference>
<evidence type="ECO:0000256" key="5">
    <source>
        <dbReference type="ARBA" id="ARBA00023284"/>
    </source>
</evidence>
<dbReference type="CDD" id="cd03010">
    <property type="entry name" value="TlpA_like_DsbE"/>
    <property type="match status" value="1"/>
</dbReference>
<organism evidence="7 8">
    <name type="scientific">SAR86 cluster bacterium</name>
    <dbReference type="NCBI Taxonomy" id="2030880"/>
    <lineage>
        <taxon>Bacteria</taxon>
        <taxon>Pseudomonadati</taxon>
        <taxon>Pseudomonadota</taxon>
        <taxon>Gammaproteobacteria</taxon>
        <taxon>SAR86 cluster</taxon>
    </lineage>
</organism>
<dbReference type="Proteomes" id="UP000754644">
    <property type="component" value="Unassembled WGS sequence"/>
</dbReference>
<sequence length="186" mass="20762">MSSLNKSLLIPLVIFIVLVAILAGGFGLKDPHFLPSQLIDQPFPDFSLSELNDPSRELTASDLRGQVVLVNVWATWCPNCLIEHPELLRISREEGVPLLGINYNDDSSKARQWLVRHNNPFQFNIVDDKGKLGIELGVYGAPETFIVDAKGVIRYRHVGPVSRRIWEETLGPIIELLETNPDGLKG</sequence>
<evidence type="ECO:0000256" key="1">
    <source>
        <dbReference type="ARBA" id="ARBA00004383"/>
    </source>
</evidence>
<evidence type="ECO:0000259" key="6">
    <source>
        <dbReference type="PROSITE" id="PS51352"/>
    </source>
</evidence>
<dbReference type="InterPro" id="IPR050553">
    <property type="entry name" value="Thioredoxin_ResA/DsbE_sf"/>
</dbReference>
<comment type="caution">
    <text evidence="7">The sequence shown here is derived from an EMBL/GenBank/DDBJ whole genome shotgun (WGS) entry which is preliminary data.</text>
</comment>
<dbReference type="Pfam" id="PF08534">
    <property type="entry name" value="Redoxin"/>
    <property type="match status" value="1"/>
</dbReference>
<dbReference type="InterPro" id="IPR013740">
    <property type="entry name" value="Redoxin"/>
</dbReference>
<feature type="domain" description="Thioredoxin" evidence="6">
    <location>
        <begin position="37"/>
        <end position="179"/>
    </location>
</feature>
<dbReference type="GO" id="GO:0015036">
    <property type="term" value="F:disulfide oxidoreductase activity"/>
    <property type="evidence" value="ECO:0007669"/>
    <property type="project" value="InterPro"/>
</dbReference>
<proteinExistence type="inferred from homology"/>
<dbReference type="AlphaFoldDB" id="A0A973A8L1"/>
<name>A0A973A8L1_9GAMM</name>
<accession>A0A973A8L1</accession>
<evidence type="ECO:0000313" key="8">
    <source>
        <dbReference type="Proteomes" id="UP000754644"/>
    </source>
</evidence>
<dbReference type="EMBL" id="JABMOJ010000031">
    <property type="protein sequence ID" value="NQV63871.1"/>
    <property type="molecule type" value="Genomic_DNA"/>
</dbReference>
<reference evidence="7" key="1">
    <citation type="submission" date="2020-05" db="EMBL/GenBank/DDBJ databases">
        <title>Sulfur intermediates as new biogeochemical hubs in an aquatic model microbial ecosystem.</title>
        <authorList>
            <person name="Vigneron A."/>
        </authorList>
    </citation>
    <scope>NUCLEOTIDE SEQUENCE</scope>
    <source>
        <strain evidence="7">Bin.250</strain>
    </source>
</reference>
<dbReference type="GO" id="GO:0005886">
    <property type="term" value="C:plasma membrane"/>
    <property type="evidence" value="ECO:0007669"/>
    <property type="project" value="UniProtKB-SubCell"/>
</dbReference>
<dbReference type="SUPFAM" id="SSF52833">
    <property type="entry name" value="Thioredoxin-like"/>
    <property type="match status" value="1"/>
</dbReference>
<gene>
    <name evidence="7" type="ORF">HQ497_00780</name>
</gene>
<evidence type="ECO:0000256" key="3">
    <source>
        <dbReference type="ARBA" id="ARBA00022748"/>
    </source>
</evidence>
<dbReference type="PROSITE" id="PS51352">
    <property type="entry name" value="THIOREDOXIN_2"/>
    <property type="match status" value="1"/>
</dbReference>
<keyword evidence="3" id="KW-0201">Cytochrome c-type biogenesis</keyword>
<comment type="subcellular location">
    <subcellularLocation>
        <location evidence="1">Cell inner membrane</location>
        <topology evidence="1">Single-pass membrane protein</topology>
        <orientation evidence="1">Periplasmic side</orientation>
    </subcellularLocation>
</comment>
<dbReference type="GO" id="GO:0017004">
    <property type="term" value="P:cytochrome complex assembly"/>
    <property type="evidence" value="ECO:0007669"/>
    <property type="project" value="UniProtKB-KW"/>
</dbReference>
<dbReference type="NCBIfam" id="TIGR00385">
    <property type="entry name" value="dsbE"/>
    <property type="match status" value="1"/>
</dbReference>
<dbReference type="InterPro" id="IPR013766">
    <property type="entry name" value="Thioredoxin_domain"/>
</dbReference>
<dbReference type="InterPro" id="IPR004799">
    <property type="entry name" value="Periplasmic_diS_OxRdtase_DsbE"/>
</dbReference>
<evidence type="ECO:0000313" key="7">
    <source>
        <dbReference type="EMBL" id="NQV63871.1"/>
    </source>
</evidence>
<dbReference type="GO" id="GO:0030288">
    <property type="term" value="C:outer membrane-bounded periplasmic space"/>
    <property type="evidence" value="ECO:0007669"/>
    <property type="project" value="InterPro"/>
</dbReference>
<protein>
    <submittedName>
        <fullName evidence="7">DsbE family thiol:disulfide interchange protein</fullName>
    </submittedName>
</protein>
<dbReference type="PANTHER" id="PTHR42852:SF6">
    <property type="entry name" value="THIOL:DISULFIDE INTERCHANGE PROTEIN DSBE"/>
    <property type="match status" value="1"/>
</dbReference>
<evidence type="ECO:0000256" key="4">
    <source>
        <dbReference type="ARBA" id="ARBA00023157"/>
    </source>
</evidence>